<name>A0ABV7UJV3_9HYPH</name>
<organism evidence="1 2">
    <name type="scientific">Camelimonas fluminis</name>
    <dbReference type="NCBI Taxonomy" id="1576911"/>
    <lineage>
        <taxon>Bacteria</taxon>
        <taxon>Pseudomonadati</taxon>
        <taxon>Pseudomonadota</taxon>
        <taxon>Alphaproteobacteria</taxon>
        <taxon>Hyphomicrobiales</taxon>
        <taxon>Chelatococcaceae</taxon>
        <taxon>Camelimonas</taxon>
    </lineage>
</organism>
<proteinExistence type="predicted"/>
<dbReference type="Proteomes" id="UP001595704">
    <property type="component" value="Unassembled WGS sequence"/>
</dbReference>
<evidence type="ECO:0000313" key="1">
    <source>
        <dbReference type="EMBL" id="MFC3638841.1"/>
    </source>
</evidence>
<keyword evidence="2" id="KW-1185">Reference proteome</keyword>
<comment type="caution">
    <text evidence="1">The sequence shown here is derived from an EMBL/GenBank/DDBJ whole genome shotgun (WGS) entry which is preliminary data.</text>
</comment>
<sequence length="141" mass="15121">MSTTPEPVKINAVARARSKAHISDIAINGRVSSQRVVETLLPKVTTPDCEPYALDLIIPTNMPGVEKTVSFASTGRSLDSRRVSVAVLPDGNASLAASEDNGVQWFCVGVFGSEQNARETGDRWLEGSLSLDLSHRPKSKS</sequence>
<dbReference type="EMBL" id="JBHRYC010000079">
    <property type="protein sequence ID" value="MFC3638841.1"/>
    <property type="molecule type" value="Genomic_DNA"/>
</dbReference>
<accession>A0ABV7UJV3</accession>
<dbReference type="RefSeq" id="WP_191321114.1">
    <property type="nucleotide sequence ID" value="NZ_BNCG01000042.1"/>
</dbReference>
<protein>
    <submittedName>
        <fullName evidence="1">Uncharacterized protein</fullName>
    </submittedName>
</protein>
<evidence type="ECO:0000313" key="2">
    <source>
        <dbReference type="Proteomes" id="UP001595704"/>
    </source>
</evidence>
<reference evidence="2" key="1">
    <citation type="journal article" date="2019" name="Int. J. Syst. Evol. Microbiol.">
        <title>The Global Catalogue of Microorganisms (GCM) 10K type strain sequencing project: providing services to taxonomists for standard genome sequencing and annotation.</title>
        <authorList>
            <consortium name="The Broad Institute Genomics Platform"/>
            <consortium name="The Broad Institute Genome Sequencing Center for Infectious Disease"/>
            <person name="Wu L."/>
            <person name="Ma J."/>
        </authorList>
    </citation>
    <scope>NUCLEOTIDE SEQUENCE [LARGE SCALE GENOMIC DNA]</scope>
    <source>
        <strain evidence="2">KCTC 42282</strain>
    </source>
</reference>
<gene>
    <name evidence="1" type="ORF">ACFONL_15980</name>
</gene>